<feature type="domain" description="Amidohydrolase 3" evidence="1">
    <location>
        <begin position="73"/>
        <end position="548"/>
    </location>
</feature>
<dbReference type="GO" id="GO:0016810">
    <property type="term" value="F:hydrolase activity, acting on carbon-nitrogen (but not peptide) bonds"/>
    <property type="evidence" value="ECO:0007669"/>
    <property type="project" value="InterPro"/>
</dbReference>
<dbReference type="InterPro" id="IPR011059">
    <property type="entry name" value="Metal-dep_hydrolase_composite"/>
</dbReference>
<dbReference type="EMBL" id="CP010836">
    <property type="protein sequence ID" value="AJP72104.1"/>
    <property type="molecule type" value="Genomic_DNA"/>
</dbReference>
<gene>
    <name evidence="2" type="ORF">TS85_10395</name>
</gene>
<evidence type="ECO:0000259" key="1">
    <source>
        <dbReference type="Pfam" id="PF07969"/>
    </source>
</evidence>
<reference evidence="2 3" key="2">
    <citation type="submission" date="2015-02" db="EMBL/GenBank/DDBJ databases">
        <title>The complete genome of Sphingomonas hengshuiensis sp. WHSC-8 isolated from soil of Hengshui Lake.</title>
        <authorList>
            <person name="Wei S."/>
            <person name="Guo J."/>
            <person name="Su C."/>
            <person name="Wu R."/>
            <person name="Zhang Z."/>
            <person name="Liang K."/>
            <person name="Li H."/>
            <person name="Wang T."/>
            <person name="Liu H."/>
            <person name="Zhang C."/>
            <person name="Li Z."/>
            <person name="Wang Q."/>
            <person name="Meng J."/>
        </authorList>
    </citation>
    <scope>NUCLEOTIDE SEQUENCE [LARGE SCALE GENOMIC DNA]</scope>
    <source>
        <strain evidence="2 3">WHSC-8</strain>
    </source>
</reference>
<dbReference type="Proteomes" id="UP000032300">
    <property type="component" value="Chromosome"/>
</dbReference>
<dbReference type="SUPFAM" id="SSF51556">
    <property type="entry name" value="Metallo-dependent hydrolases"/>
    <property type="match status" value="1"/>
</dbReference>
<dbReference type="RefSeq" id="WP_044332042.1">
    <property type="nucleotide sequence ID" value="NZ_CP010836.1"/>
</dbReference>
<dbReference type="Gene3D" id="3.20.20.140">
    <property type="entry name" value="Metal-dependent hydrolases"/>
    <property type="match status" value="1"/>
</dbReference>
<dbReference type="AlphaFoldDB" id="A0A7U4LFF8"/>
<accession>A0A7U4LFF8</accession>
<dbReference type="CDD" id="cd01300">
    <property type="entry name" value="YtcJ_like"/>
    <property type="match status" value="1"/>
</dbReference>
<dbReference type="InterPro" id="IPR032466">
    <property type="entry name" value="Metal_Hydrolase"/>
</dbReference>
<sequence length="552" mass="59375">MIDRRMLLAGGLAWVSVGRALAVERVLDIAYVNAVVWTGDPQNPRSDAIGLVGKQIVAVGAAAVKAATGRATRVIDLKGAFVTPGFIDNHTHFMLGSATLSQPDLLSATSIDDFAARLGKAAAARPGKWIFGGSWDEQRLGGQLPTRGWIDAATGDTPVAIPRTDLHMYLLNSAALKRAGITRDTPDIAGGVIVRDVRGEPTGILKDNAKTLVERVFPVPTMAEREATMRDGIAHGLRRGFTQVHTPEPFDWTTYETARSLRGKGETGLRFYCFVPLRDWEKMAAIVAAEGRGDEWVRWGGVKALADGSLGSRTAVFREPYSDAPDQRGVRVTSLSDLTAFVTGADKAGLHVTTHAIGDLANDDVLDMYAAVTRANGARDRRFRVEHAQHLSAAAIPRFAAQKVIASVQPFHAIDDGRWAVERIGAERLRGTYAFRALIDSGATVTFGSDWPVGPLDAMEGIYAAVTRETIDGKNPAGWLPDQKTTVEQALTAYTVHNAYAGFQDDTLGRIRPGYTADLTVIDANLLTAPVDAIKSASVLRTIVGGQERFAQ</sequence>
<dbReference type="InterPro" id="IPR013108">
    <property type="entry name" value="Amidohydro_3"/>
</dbReference>
<keyword evidence="2" id="KW-0378">Hydrolase</keyword>
<dbReference type="PANTHER" id="PTHR22642">
    <property type="entry name" value="IMIDAZOLONEPROPIONASE"/>
    <property type="match status" value="1"/>
</dbReference>
<dbReference type="SUPFAM" id="SSF51338">
    <property type="entry name" value="Composite domain of metallo-dependent hydrolases"/>
    <property type="match status" value="1"/>
</dbReference>
<protein>
    <submittedName>
        <fullName evidence="2">Amidohydrolase</fullName>
    </submittedName>
</protein>
<name>A0A7U4LFF8_9SPHN</name>
<dbReference type="OrthoDB" id="9811399at2"/>
<evidence type="ECO:0000313" key="3">
    <source>
        <dbReference type="Proteomes" id="UP000032300"/>
    </source>
</evidence>
<proteinExistence type="predicted"/>
<organism evidence="2 3">
    <name type="scientific">Sphingomonas hengshuiensis</name>
    <dbReference type="NCBI Taxonomy" id="1609977"/>
    <lineage>
        <taxon>Bacteria</taxon>
        <taxon>Pseudomonadati</taxon>
        <taxon>Pseudomonadota</taxon>
        <taxon>Alphaproteobacteria</taxon>
        <taxon>Sphingomonadales</taxon>
        <taxon>Sphingomonadaceae</taxon>
        <taxon>Sphingomonas</taxon>
    </lineage>
</organism>
<dbReference type="Pfam" id="PF07969">
    <property type="entry name" value="Amidohydro_3"/>
    <property type="match status" value="1"/>
</dbReference>
<reference evidence="2 3" key="1">
    <citation type="journal article" date="2015" name="Int. J. Syst. Evol. Microbiol.">
        <title>Sphingomonas hengshuiensis sp. nov., isolated from lake wetland.</title>
        <authorList>
            <person name="Wei S."/>
            <person name="Wang T."/>
            <person name="Liu H."/>
            <person name="Zhang C."/>
            <person name="Guo J."/>
            <person name="Wang Q."/>
            <person name="Liang K."/>
            <person name="Zhang Z."/>
        </authorList>
    </citation>
    <scope>NUCLEOTIDE SEQUENCE [LARGE SCALE GENOMIC DNA]</scope>
    <source>
        <strain evidence="2 3">WHSC-8</strain>
    </source>
</reference>
<dbReference type="InterPro" id="IPR033932">
    <property type="entry name" value="YtcJ-like"/>
</dbReference>
<dbReference type="Gene3D" id="3.10.310.70">
    <property type="match status" value="1"/>
</dbReference>
<keyword evidence="3" id="KW-1185">Reference proteome</keyword>
<evidence type="ECO:0000313" key="2">
    <source>
        <dbReference type="EMBL" id="AJP72104.1"/>
    </source>
</evidence>
<dbReference type="PANTHER" id="PTHR22642:SF2">
    <property type="entry name" value="PROTEIN LONG AFTER FAR-RED 3"/>
    <property type="match status" value="1"/>
</dbReference>
<dbReference type="KEGG" id="sphi:TS85_10395"/>
<dbReference type="Gene3D" id="2.30.40.10">
    <property type="entry name" value="Urease, subunit C, domain 1"/>
    <property type="match status" value="1"/>
</dbReference>